<gene>
    <name evidence="6" type="ORF">DSM104440_02823</name>
</gene>
<protein>
    <recommendedName>
        <fullName evidence="5">FAD-binding PCMH-type domain-containing protein</fullName>
    </recommendedName>
</protein>
<dbReference type="InterPro" id="IPR006311">
    <property type="entry name" value="TAT_signal"/>
</dbReference>
<evidence type="ECO:0000256" key="2">
    <source>
        <dbReference type="ARBA" id="ARBA00022827"/>
    </source>
</evidence>
<dbReference type="Gene3D" id="3.30.465.10">
    <property type="match status" value="1"/>
</dbReference>
<evidence type="ECO:0000259" key="5">
    <source>
        <dbReference type="PROSITE" id="PS51387"/>
    </source>
</evidence>
<keyword evidence="7" id="KW-1185">Reference proteome</keyword>
<keyword evidence="2" id="KW-0274">FAD</keyword>
<dbReference type="GO" id="GO:0016020">
    <property type="term" value="C:membrane"/>
    <property type="evidence" value="ECO:0007669"/>
    <property type="project" value="InterPro"/>
</dbReference>
<evidence type="ECO:0000256" key="1">
    <source>
        <dbReference type="ARBA" id="ARBA00022630"/>
    </source>
</evidence>
<dbReference type="InterPro" id="IPR036318">
    <property type="entry name" value="FAD-bd_PCMH-like_sf"/>
</dbReference>
<dbReference type="SUPFAM" id="SSF56176">
    <property type="entry name" value="FAD-binding/transporter-associated domain-like"/>
    <property type="match status" value="1"/>
</dbReference>
<dbReference type="InterPro" id="IPR016164">
    <property type="entry name" value="FAD-linked_Oxase-like_C"/>
</dbReference>
<evidence type="ECO:0000256" key="4">
    <source>
        <dbReference type="SAM" id="SignalP"/>
    </source>
</evidence>
<accession>A0A6M4H9Z1</accession>
<evidence type="ECO:0000313" key="6">
    <source>
        <dbReference type="EMBL" id="QJR15995.1"/>
    </source>
</evidence>
<dbReference type="Proteomes" id="UP000503096">
    <property type="component" value="Chromosome"/>
</dbReference>
<dbReference type="InterPro" id="IPR007173">
    <property type="entry name" value="ALO_C"/>
</dbReference>
<dbReference type="InterPro" id="IPR016171">
    <property type="entry name" value="Vanillyl_alc_oxidase_C-sub2"/>
</dbReference>
<keyword evidence="1" id="KW-0285">Flavoprotein</keyword>
<dbReference type="InterPro" id="IPR010031">
    <property type="entry name" value="FAD_lactone_oxidase-like"/>
</dbReference>
<organism evidence="6 7">
    <name type="scientific">Usitatibacter palustris</name>
    <dbReference type="NCBI Taxonomy" id="2732487"/>
    <lineage>
        <taxon>Bacteria</taxon>
        <taxon>Pseudomonadati</taxon>
        <taxon>Pseudomonadota</taxon>
        <taxon>Betaproteobacteria</taxon>
        <taxon>Nitrosomonadales</taxon>
        <taxon>Usitatibacteraceae</taxon>
        <taxon>Usitatibacter</taxon>
    </lineage>
</organism>
<feature type="chain" id="PRO_5026981039" description="FAD-binding PCMH-type domain-containing protein" evidence="4">
    <location>
        <begin position="25"/>
        <end position="468"/>
    </location>
</feature>
<feature type="signal peptide" evidence="4">
    <location>
        <begin position="1"/>
        <end position="24"/>
    </location>
</feature>
<dbReference type="InterPro" id="IPR016166">
    <property type="entry name" value="FAD-bd_PCMH"/>
</dbReference>
<dbReference type="KEGG" id="upl:DSM104440_02823"/>
<evidence type="ECO:0000256" key="3">
    <source>
        <dbReference type="ARBA" id="ARBA00023002"/>
    </source>
</evidence>
<feature type="domain" description="FAD-binding PCMH-type" evidence="5">
    <location>
        <begin position="34"/>
        <end position="205"/>
    </location>
</feature>
<dbReference type="Pfam" id="PF01565">
    <property type="entry name" value="FAD_binding_4"/>
    <property type="match status" value="1"/>
</dbReference>
<dbReference type="PANTHER" id="PTHR43762:SF1">
    <property type="entry name" value="D-ARABINONO-1,4-LACTONE OXIDASE"/>
    <property type="match status" value="1"/>
</dbReference>
<dbReference type="GO" id="GO:0071949">
    <property type="term" value="F:FAD binding"/>
    <property type="evidence" value="ECO:0007669"/>
    <property type="project" value="InterPro"/>
</dbReference>
<dbReference type="InParanoid" id="A0A6M4H9Z1"/>
<dbReference type="PROSITE" id="PS51387">
    <property type="entry name" value="FAD_PCMH"/>
    <property type="match status" value="1"/>
</dbReference>
<name>A0A6M4H9Z1_9PROT</name>
<dbReference type="RefSeq" id="WP_171163756.1">
    <property type="nucleotide sequence ID" value="NZ_CP053073.1"/>
</dbReference>
<dbReference type="Gene3D" id="1.10.45.10">
    <property type="entry name" value="Vanillyl-alcohol Oxidase, Chain A, domain 4"/>
    <property type="match status" value="1"/>
</dbReference>
<reference evidence="6 7" key="1">
    <citation type="submission" date="2020-04" db="EMBL/GenBank/DDBJ databases">
        <title>Usitatibacter rugosus gen. nov., sp. nov. and Usitatibacter palustris sp. nov., novel members of Usitatibacteraceae fam. nov. within the order Nitrosomonadales isolated from soil.</title>
        <authorList>
            <person name="Huber K.J."/>
            <person name="Neumann-Schaal M."/>
            <person name="Geppert A."/>
            <person name="Luckner M."/>
            <person name="Wanner G."/>
            <person name="Overmann J."/>
        </authorList>
    </citation>
    <scope>NUCLEOTIDE SEQUENCE [LARGE SCALE GENOMIC DNA]</scope>
    <source>
        <strain evidence="6 7">Swamp67</strain>
    </source>
</reference>
<dbReference type="AlphaFoldDB" id="A0A6M4H9Z1"/>
<dbReference type="PROSITE" id="PS51318">
    <property type="entry name" value="TAT"/>
    <property type="match status" value="1"/>
</dbReference>
<dbReference type="InterPro" id="IPR016169">
    <property type="entry name" value="FAD-bd_PCMH_sub2"/>
</dbReference>
<sequence length="468" mass="51751">MDRRRFLQATALAALSTPAARAQAAQGPLVTDVSQLEATRVAAEIRPRSADDVRAALRNRSGTICLGGGRYSMGGQIASPGALHLDMRAMNRVVSLDRERRVIRVQAGMTWRDLQEAIDPHDLSVKIMQSYSNFTVGGSVSVNCHGRYVGKGPLVNSVRALQVVAADGQVLELTRSREPELFGAAFGGYGGLGVITEVELDLDPNVRMERVVVDVPLEEYPAYFKNKVLSDPRAILHNADLSSPAFANPRTTTWLATEKPPTDAKRLVPKGLDYTLEKNAIWAISELPGGDRLRESLAKSRLADRPVIWRNLEASLDVASLEPHTRSLSTYLLQEYFVPLRGFAPFARGLARILKERGTGALNVSIRHSPADTTALLSWAPEEAYSFVIYYKQRTSAAAIAESGQWTRELIELALSLGGRHYLPYRLEATREQFERAYPAARTYAALKARVDPQGRFTNRLLEKYLPR</sequence>
<dbReference type="Pfam" id="PF04030">
    <property type="entry name" value="ALO"/>
    <property type="match status" value="1"/>
</dbReference>
<dbReference type="SUPFAM" id="SSF55103">
    <property type="entry name" value="FAD-linked oxidases, C-terminal domain"/>
    <property type="match status" value="1"/>
</dbReference>
<dbReference type="EMBL" id="CP053073">
    <property type="protein sequence ID" value="QJR15995.1"/>
    <property type="molecule type" value="Genomic_DNA"/>
</dbReference>
<dbReference type="GO" id="GO:0003885">
    <property type="term" value="F:D-arabinono-1,4-lactone oxidase activity"/>
    <property type="evidence" value="ECO:0007669"/>
    <property type="project" value="InterPro"/>
</dbReference>
<proteinExistence type="predicted"/>
<dbReference type="InterPro" id="IPR006094">
    <property type="entry name" value="Oxid_FAD_bind_N"/>
</dbReference>
<keyword evidence="3" id="KW-0560">Oxidoreductase</keyword>
<dbReference type="PANTHER" id="PTHR43762">
    <property type="entry name" value="L-GULONOLACTONE OXIDASE"/>
    <property type="match status" value="1"/>
</dbReference>
<evidence type="ECO:0000313" key="7">
    <source>
        <dbReference type="Proteomes" id="UP000503096"/>
    </source>
</evidence>
<keyword evidence="4" id="KW-0732">Signal</keyword>